<reference evidence="3" key="1">
    <citation type="submission" date="2022-12" db="EMBL/GenBank/DDBJ databases">
        <authorList>
            <person name="Petersen C."/>
        </authorList>
    </citation>
    <scope>NUCLEOTIDE SEQUENCE</scope>
    <source>
        <strain evidence="3">IBT 16125</strain>
    </source>
</reference>
<sequence length="324" mass="35089">MLSKQNILPSEAILERYGTRLAGKTIFITGVSKDSIAGELALQLSSVNPALLILSARSESRVQPIVEKIKARNPNVATRFLKMDLGDLKDIHRAVHSLDDVPKIDHIAAVAGIMMPPYGTTADGVESQFGVNYLANFLLVKLLLPKVEAAGPHSSIIIVASSAVRSGIINFDDIGYSDGKTYDTLAAYGQSNVARVMFVKRLAQKLSAKRIRVYSIDPGAVQSGLQRHVTPEMGTFIEQSYASGQALRDVDGKEYKMPPWTSSSEGAATIITGMIDPTIETSNGSFLHNNAVADEELHSHVVTQSNWVRLWGLSENLIGGKFTI</sequence>
<evidence type="ECO:0008006" key="5">
    <source>
        <dbReference type="Google" id="ProtNLM"/>
    </source>
</evidence>
<keyword evidence="2" id="KW-0560">Oxidoreductase</keyword>
<dbReference type="PANTHER" id="PTHR43157:SF31">
    <property type="entry name" value="PHOSPHATIDYLINOSITOL-GLYCAN BIOSYNTHESIS CLASS F PROTEIN"/>
    <property type="match status" value="1"/>
</dbReference>
<dbReference type="RefSeq" id="XP_056763487.1">
    <property type="nucleotide sequence ID" value="XM_056910661.1"/>
</dbReference>
<dbReference type="Gene3D" id="3.40.50.720">
    <property type="entry name" value="NAD(P)-binding Rossmann-like Domain"/>
    <property type="match status" value="1"/>
</dbReference>
<accession>A0AAD6C1R5</accession>
<evidence type="ECO:0000313" key="3">
    <source>
        <dbReference type="EMBL" id="KAJ5443407.1"/>
    </source>
</evidence>
<dbReference type="GO" id="GO:0016491">
    <property type="term" value="F:oxidoreductase activity"/>
    <property type="evidence" value="ECO:0007669"/>
    <property type="project" value="UniProtKB-KW"/>
</dbReference>
<evidence type="ECO:0000256" key="1">
    <source>
        <dbReference type="ARBA" id="ARBA00006484"/>
    </source>
</evidence>
<dbReference type="GeneID" id="81600904"/>
<dbReference type="Pfam" id="PF00106">
    <property type="entry name" value="adh_short"/>
    <property type="match status" value="1"/>
</dbReference>
<comment type="similarity">
    <text evidence="1">Belongs to the short-chain dehydrogenases/reductases (SDR) family.</text>
</comment>
<comment type="caution">
    <text evidence="3">The sequence shown here is derived from an EMBL/GenBank/DDBJ whole genome shotgun (WGS) entry which is preliminary data.</text>
</comment>
<dbReference type="Proteomes" id="UP001213681">
    <property type="component" value="Unassembled WGS sequence"/>
</dbReference>
<organism evidence="3 4">
    <name type="scientific">Penicillium daleae</name>
    <dbReference type="NCBI Taxonomy" id="63821"/>
    <lineage>
        <taxon>Eukaryota</taxon>
        <taxon>Fungi</taxon>
        <taxon>Dikarya</taxon>
        <taxon>Ascomycota</taxon>
        <taxon>Pezizomycotina</taxon>
        <taxon>Eurotiomycetes</taxon>
        <taxon>Eurotiomycetidae</taxon>
        <taxon>Eurotiales</taxon>
        <taxon>Aspergillaceae</taxon>
        <taxon>Penicillium</taxon>
    </lineage>
</organism>
<dbReference type="PANTHER" id="PTHR43157">
    <property type="entry name" value="PHOSPHATIDYLINOSITOL-GLYCAN BIOSYNTHESIS CLASS F PROTEIN-RELATED"/>
    <property type="match status" value="1"/>
</dbReference>
<name>A0AAD6C1R5_9EURO</name>
<dbReference type="EMBL" id="JAPVEA010000007">
    <property type="protein sequence ID" value="KAJ5443407.1"/>
    <property type="molecule type" value="Genomic_DNA"/>
</dbReference>
<gene>
    <name evidence="3" type="ORF">N7458_007279</name>
</gene>
<keyword evidence="4" id="KW-1185">Reference proteome</keyword>
<evidence type="ECO:0000313" key="4">
    <source>
        <dbReference type="Proteomes" id="UP001213681"/>
    </source>
</evidence>
<evidence type="ECO:0000256" key="2">
    <source>
        <dbReference type="ARBA" id="ARBA00023002"/>
    </source>
</evidence>
<reference evidence="3" key="2">
    <citation type="journal article" date="2023" name="IMA Fungus">
        <title>Comparative genomic study of the Penicillium genus elucidates a diverse pangenome and 15 lateral gene transfer events.</title>
        <authorList>
            <person name="Petersen C."/>
            <person name="Sorensen T."/>
            <person name="Nielsen M.R."/>
            <person name="Sondergaard T.E."/>
            <person name="Sorensen J.L."/>
            <person name="Fitzpatrick D.A."/>
            <person name="Frisvad J.C."/>
            <person name="Nielsen K.L."/>
        </authorList>
    </citation>
    <scope>NUCLEOTIDE SEQUENCE</scope>
    <source>
        <strain evidence="3">IBT 16125</strain>
    </source>
</reference>
<protein>
    <recommendedName>
        <fullName evidence="5">Short-chain dehydrogenase</fullName>
    </recommendedName>
</protein>
<proteinExistence type="inferred from homology"/>
<dbReference type="InterPro" id="IPR002347">
    <property type="entry name" value="SDR_fam"/>
</dbReference>
<dbReference type="AlphaFoldDB" id="A0AAD6C1R5"/>
<dbReference type="InterPro" id="IPR036291">
    <property type="entry name" value="NAD(P)-bd_dom_sf"/>
</dbReference>
<dbReference type="SUPFAM" id="SSF51735">
    <property type="entry name" value="NAD(P)-binding Rossmann-fold domains"/>
    <property type="match status" value="1"/>
</dbReference>